<organism evidence="1 2">
    <name type="scientific">Catenulispora subtropica</name>
    <dbReference type="NCBI Taxonomy" id="450798"/>
    <lineage>
        <taxon>Bacteria</taxon>
        <taxon>Bacillati</taxon>
        <taxon>Actinomycetota</taxon>
        <taxon>Actinomycetes</taxon>
        <taxon>Catenulisporales</taxon>
        <taxon>Catenulisporaceae</taxon>
        <taxon>Catenulispora</taxon>
    </lineage>
</organism>
<comment type="caution">
    <text evidence="1">The sequence shown here is derived from an EMBL/GenBank/DDBJ whole genome shotgun (WGS) entry which is preliminary data.</text>
</comment>
<dbReference type="SUPFAM" id="SSF53254">
    <property type="entry name" value="Phosphoglycerate mutase-like"/>
    <property type="match status" value="1"/>
</dbReference>
<accession>A0ABN2QN88</accession>
<sequence length="168" mass="18109">MRHTLILLRHAKSDWPDGVADHERPLNKRGRHDAPRTGTWLVAEGRVPDRAAVSTAQRTRETYALAAEAFTTEPEVIHLDELYGASAGEMLEVIRATPESVGTLLVVSHNPGTQYLALALADDTHADLVGRVHSGYPTNTATVLEFDGEWAALDPAGASIVAVESPRG</sequence>
<dbReference type="EMBL" id="BAAAQM010000003">
    <property type="protein sequence ID" value="GAA1955414.1"/>
    <property type="molecule type" value="Genomic_DNA"/>
</dbReference>
<dbReference type="RefSeq" id="WP_344655609.1">
    <property type="nucleotide sequence ID" value="NZ_BAAAQM010000003.1"/>
</dbReference>
<dbReference type="PANTHER" id="PTHR47623:SF1">
    <property type="entry name" value="OS09G0287300 PROTEIN"/>
    <property type="match status" value="1"/>
</dbReference>
<reference evidence="1 2" key="1">
    <citation type="journal article" date="2019" name="Int. J. Syst. Evol. Microbiol.">
        <title>The Global Catalogue of Microorganisms (GCM) 10K type strain sequencing project: providing services to taxonomists for standard genome sequencing and annotation.</title>
        <authorList>
            <consortium name="The Broad Institute Genomics Platform"/>
            <consortium name="The Broad Institute Genome Sequencing Center for Infectious Disease"/>
            <person name="Wu L."/>
            <person name="Ma J."/>
        </authorList>
    </citation>
    <scope>NUCLEOTIDE SEQUENCE [LARGE SCALE GENOMIC DNA]</scope>
    <source>
        <strain evidence="1 2">JCM 16013</strain>
    </source>
</reference>
<dbReference type="Proteomes" id="UP001499854">
    <property type="component" value="Unassembled WGS sequence"/>
</dbReference>
<protein>
    <submittedName>
        <fullName evidence="1">Histidine phosphatase family protein</fullName>
    </submittedName>
</protein>
<evidence type="ECO:0000313" key="2">
    <source>
        <dbReference type="Proteomes" id="UP001499854"/>
    </source>
</evidence>
<name>A0ABN2QN88_9ACTN</name>
<dbReference type="Pfam" id="PF00300">
    <property type="entry name" value="His_Phos_1"/>
    <property type="match status" value="1"/>
</dbReference>
<dbReference type="SMART" id="SM00855">
    <property type="entry name" value="PGAM"/>
    <property type="match status" value="1"/>
</dbReference>
<dbReference type="InterPro" id="IPR013078">
    <property type="entry name" value="His_Pase_superF_clade-1"/>
</dbReference>
<proteinExistence type="predicted"/>
<dbReference type="CDD" id="cd07067">
    <property type="entry name" value="HP_PGM_like"/>
    <property type="match status" value="1"/>
</dbReference>
<dbReference type="Gene3D" id="3.40.50.1240">
    <property type="entry name" value="Phosphoglycerate mutase-like"/>
    <property type="match status" value="1"/>
</dbReference>
<gene>
    <name evidence="1" type="ORF">GCM10009838_08860</name>
</gene>
<keyword evidence="2" id="KW-1185">Reference proteome</keyword>
<evidence type="ECO:0000313" key="1">
    <source>
        <dbReference type="EMBL" id="GAA1955414.1"/>
    </source>
</evidence>
<dbReference type="InterPro" id="IPR029033">
    <property type="entry name" value="His_PPase_superfam"/>
</dbReference>
<dbReference type="PANTHER" id="PTHR47623">
    <property type="entry name" value="OS09G0287300 PROTEIN"/>
    <property type="match status" value="1"/>
</dbReference>